<reference evidence="1 2" key="1">
    <citation type="submission" date="2023-12" db="EMBL/GenBank/DDBJ databases">
        <title>Novel species of the genus Arcicella isolated from rivers.</title>
        <authorList>
            <person name="Lu H."/>
        </authorList>
    </citation>
    <scope>NUCLEOTIDE SEQUENCE [LARGE SCALE GENOMIC DNA]</scope>
    <source>
        <strain evidence="1 2">LMG 21963</strain>
    </source>
</reference>
<sequence length="203" mass="23308">MLIIRRFVRILPLVLLILLGIWAWEKFKSLKNPFGDTEPEVSHSVLLQKITSMGKLELVKYNFRDVVESRIKKNFLPDAKVLLIVTGEATGCLDLTKIRVADITEEDSVLVVHLPEPEICNYKIDHSKSRVYNTEYAFMDEAKLVDDAFKKAEVQVAQSAREMGILDQTKKSAEQILKPFLETVSKKKVILRYSMKDKKRELG</sequence>
<organism evidence="1 2">
    <name type="scientific">Arcicella aquatica</name>
    <dbReference type="NCBI Taxonomy" id="217141"/>
    <lineage>
        <taxon>Bacteria</taxon>
        <taxon>Pseudomonadati</taxon>
        <taxon>Bacteroidota</taxon>
        <taxon>Cytophagia</taxon>
        <taxon>Cytophagales</taxon>
        <taxon>Flectobacillaceae</taxon>
        <taxon>Arcicella</taxon>
    </lineage>
</organism>
<dbReference type="InterPro" id="IPR025324">
    <property type="entry name" value="DUF4230"/>
</dbReference>
<proteinExistence type="predicted"/>
<evidence type="ECO:0000313" key="1">
    <source>
        <dbReference type="EMBL" id="MEA5258062.1"/>
    </source>
</evidence>
<name>A0ABU5QLW6_9BACT</name>
<dbReference type="RefSeq" id="WP_323248883.1">
    <property type="nucleotide sequence ID" value="NZ_JAYFUL010000012.1"/>
</dbReference>
<gene>
    <name evidence="1" type="ORF">VB264_09720</name>
</gene>
<protein>
    <submittedName>
        <fullName evidence="1">DUF4230 domain-containing protein</fullName>
    </submittedName>
</protein>
<dbReference type="Pfam" id="PF14014">
    <property type="entry name" value="DUF4230"/>
    <property type="match status" value="1"/>
</dbReference>
<accession>A0ABU5QLW6</accession>
<comment type="caution">
    <text evidence="1">The sequence shown here is derived from an EMBL/GenBank/DDBJ whole genome shotgun (WGS) entry which is preliminary data.</text>
</comment>
<evidence type="ECO:0000313" key="2">
    <source>
        <dbReference type="Proteomes" id="UP001304671"/>
    </source>
</evidence>
<dbReference type="EMBL" id="JAYFUL010000012">
    <property type="protein sequence ID" value="MEA5258062.1"/>
    <property type="molecule type" value="Genomic_DNA"/>
</dbReference>
<dbReference type="Proteomes" id="UP001304671">
    <property type="component" value="Unassembled WGS sequence"/>
</dbReference>
<keyword evidence="2" id="KW-1185">Reference proteome</keyword>